<evidence type="ECO:0000313" key="1">
    <source>
        <dbReference type="EMBL" id="GAX72899.1"/>
    </source>
</evidence>
<dbReference type="OrthoDB" id="547874at2759"/>
<reference evidence="1 2" key="1">
    <citation type="submission" date="2017-08" db="EMBL/GenBank/DDBJ databases">
        <title>Acidophilic green algal genome provides insights into adaptation to an acidic environment.</title>
        <authorList>
            <person name="Hirooka S."/>
            <person name="Hirose Y."/>
            <person name="Kanesaki Y."/>
            <person name="Higuchi S."/>
            <person name="Fujiwara T."/>
            <person name="Onuma R."/>
            <person name="Era A."/>
            <person name="Ohbayashi R."/>
            <person name="Uzuka A."/>
            <person name="Nozaki H."/>
            <person name="Yoshikawa H."/>
            <person name="Miyagishima S.Y."/>
        </authorList>
    </citation>
    <scope>NUCLEOTIDE SEQUENCE [LARGE SCALE GENOMIC DNA]</scope>
    <source>
        <strain evidence="1 2">NIES-2499</strain>
    </source>
</reference>
<dbReference type="EMBL" id="BEGY01000001">
    <property type="protein sequence ID" value="GAX72899.1"/>
    <property type="molecule type" value="Genomic_DNA"/>
</dbReference>
<evidence type="ECO:0000313" key="2">
    <source>
        <dbReference type="Proteomes" id="UP000232323"/>
    </source>
</evidence>
<proteinExistence type="predicted"/>
<gene>
    <name evidence="1" type="ORF">CEUSTIGMA_g354.t1</name>
</gene>
<sequence>MKKSNAQFKTCLGPSSKLPNVYWQAISTQQLRHYHSFIALPPATDVTIRGPESYRYVRQEDVLWSSLHAGVLTTGKLSQALGLREPHVAQRISAPKVVNSVKEAYVHLLQPPWFNPNYTETSGKEGDACEFNERLRIRYNSELIAQHDQLSKEGESESDKRRVSELLGLRGTTAIRLTWGTIQEPSSLHILMQMFPSATLEEVGMFNVKASDLPTQNLGFGSSELPSLGASPDAVISHRLPIFATDLQEGREMIDHMMSGGFRSPLMSYTSTSVEAGPEAGVTTSHHSLGAWLGSQVVGNMTFSEGSQVGSTAWCVAEAVLKRALSRVTSKGIETSDLMGSNSQGGADSVVLNRVEAAQGTTTRVQAKIVSLQTTWSESVSHLATKLLASRDNLVELRRAATHDSQNMAALDPVLWMDVREVVEVKNHSPFAFKGQRKAKKGRLHLEYRIADPGPMQSLRPIWMPQLQMHCLASGAASVLLLTRSATKGVRLFRVYRDTPYIQLMLTCLREFQTRAVLQKVEPTTDFYQNCHWYPEIIERTVQLAQEAQLVAQVDSRSVKLPVHADDNAFWNLNR</sequence>
<dbReference type="AlphaFoldDB" id="A0A250WQC9"/>
<dbReference type="Proteomes" id="UP000232323">
    <property type="component" value="Unassembled WGS sequence"/>
</dbReference>
<protein>
    <submittedName>
        <fullName evidence="1">Uncharacterized protein</fullName>
    </submittedName>
</protein>
<dbReference type="STRING" id="1157962.A0A250WQC9"/>
<comment type="caution">
    <text evidence="1">The sequence shown here is derived from an EMBL/GenBank/DDBJ whole genome shotgun (WGS) entry which is preliminary data.</text>
</comment>
<keyword evidence="2" id="KW-1185">Reference proteome</keyword>
<organism evidence="1 2">
    <name type="scientific">Chlamydomonas eustigma</name>
    <dbReference type="NCBI Taxonomy" id="1157962"/>
    <lineage>
        <taxon>Eukaryota</taxon>
        <taxon>Viridiplantae</taxon>
        <taxon>Chlorophyta</taxon>
        <taxon>core chlorophytes</taxon>
        <taxon>Chlorophyceae</taxon>
        <taxon>CS clade</taxon>
        <taxon>Chlamydomonadales</taxon>
        <taxon>Chlamydomonadaceae</taxon>
        <taxon>Chlamydomonas</taxon>
    </lineage>
</organism>
<name>A0A250WQC9_9CHLO</name>
<accession>A0A250WQC9</accession>